<dbReference type="InterPro" id="IPR020846">
    <property type="entry name" value="MFS_dom"/>
</dbReference>
<dbReference type="FunFam" id="1.20.1250.20:FF:000134">
    <property type="entry name" value="MFS sugar transporter protein"/>
    <property type="match status" value="1"/>
</dbReference>
<accession>A0A2U3E1B0</accession>
<evidence type="ECO:0000256" key="6">
    <source>
        <dbReference type="ARBA" id="ARBA00023136"/>
    </source>
</evidence>
<dbReference type="PROSITE" id="PS00217">
    <property type="entry name" value="SUGAR_TRANSPORT_2"/>
    <property type="match status" value="1"/>
</dbReference>
<protein>
    <recommendedName>
        <fullName evidence="10">Major facilitator superfamily (MFS) profile domain-containing protein</fullName>
    </recommendedName>
</protein>
<keyword evidence="5 9" id="KW-1133">Transmembrane helix</keyword>
<dbReference type="InterPro" id="IPR050360">
    <property type="entry name" value="MFS_Sugar_Transporters"/>
</dbReference>
<keyword evidence="4 9" id="KW-0812">Transmembrane</keyword>
<name>A0A2U3E1B0_PURLI</name>
<evidence type="ECO:0000313" key="12">
    <source>
        <dbReference type="Proteomes" id="UP000245956"/>
    </source>
</evidence>
<keyword evidence="3 7" id="KW-0813">Transport</keyword>
<comment type="similarity">
    <text evidence="2 7">Belongs to the major facilitator superfamily. Sugar transporter (TC 2.A.1.1) family.</text>
</comment>
<evidence type="ECO:0000256" key="9">
    <source>
        <dbReference type="SAM" id="Phobius"/>
    </source>
</evidence>
<evidence type="ECO:0000256" key="3">
    <source>
        <dbReference type="ARBA" id="ARBA00022448"/>
    </source>
</evidence>
<dbReference type="NCBIfam" id="TIGR00879">
    <property type="entry name" value="SP"/>
    <property type="match status" value="1"/>
</dbReference>
<feature type="transmembrane region" description="Helical" evidence="9">
    <location>
        <begin position="176"/>
        <end position="194"/>
    </location>
</feature>
<dbReference type="AlphaFoldDB" id="A0A2U3E1B0"/>
<dbReference type="InterPro" id="IPR003663">
    <property type="entry name" value="Sugar/inositol_transpt"/>
</dbReference>
<feature type="transmembrane region" description="Helical" evidence="9">
    <location>
        <begin position="521"/>
        <end position="546"/>
    </location>
</feature>
<organism evidence="11 12">
    <name type="scientific">Purpureocillium lilacinum</name>
    <name type="common">Paecilomyces lilacinus</name>
    <dbReference type="NCBI Taxonomy" id="33203"/>
    <lineage>
        <taxon>Eukaryota</taxon>
        <taxon>Fungi</taxon>
        <taxon>Dikarya</taxon>
        <taxon>Ascomycota</taxon>
        <taxon>Pezizomycotina</taxon>
        <taxon>Sordariomycetes</taxon>
        <taxon>Hypocreomycetidae</taxon>
        <taxon>Hypocreales</taxon>
        <taxon>Ophiocordycipitaceae</taxon>
        <taxon>Purpureocillium</taxon>
    </lineage>
</organism>
<dbReference type="InterPro" id="IPR005829">
    <property type="entry name" value="Sugar_transporter_CS"/>
</dbReference>
<feature type="transmembrane region" description="Helical" evidence="9">
    <location>
        <begin position="228"/>
        <end position="249"/>
    </location>
</feature>
<gene>
    <name evidence="11" type="ORF">PCL_02064</name>
</gene>
<dbReference type="Proteomes" id="UP000245956">
    <property type="component" value="Unassembled WGS sequence"/>
</dbReference>
<dbReference type="GO" id="GO:0005351">
    <property type="term" value="F:carbohydrate:proton symporter activity"/>
    <property type="evidence" value="ECO:0007669"/>
    <property type="project" value="TreeGrafter"/>
</dbReference>
<dbReference type="PRINTS" id="PR00171">
    <property type="entry name" value="SUGRTRNSPORT"/>
</dbReference>
<evidence type="ECO:0000259" key="10">
    <source>
        <dbReference type="PROSITE" id="PS50850"/>
    </source>
</evidence>
<dbReference type="PANTHER" id="PTHR48022:SF2">
    <property type="entry name" value="PLASTIDIC GLUCOSE TRANSPORTER 4"/>
    <property type="match status" value="1"/>
</dbReference>
<feature type="transmembrane region" description="Helical" evidence="9">
    <location>
        <begin position="383"/>
        <end position="405"/>
    </location>
</feature>
<reference evidence="11 12" key="1">
    <citation type="journal article" date="2016" name="Front. Microbiol.">
        <title>Genome and transcriptome sequences reveal the specific parasitism of the nematophagous Purpureocillium lilacinum 36-1.</title>
        <authorList>
            <person name="Xie J."/>
            <person name="Li S."/>
            <person name="Mo C."/>
            <person name="Xiao X."/>
            <person name="Peng D."/>
            <person name="Wang G."/>
            <person name="Xiao Y."/>
        </authorList>
    </citation>
    <scope>NUCLEOTIDE SEQUENCE [LARGE SCALE GENOMIC DNA]</scope>
    <source>
        <strain evidence="11 12">36-1</strain>
    </source>
</reference>
<sequence length="631" mass="68893">MVSLTGARHSGTVHLLVQSRGGRYAALRQRNASRRGDLASRPHWGSVATTTSGRHPTLAAIGGRYDALALFPRFGSVEACPKLHRIVGLSVGMPMMEMETAGGTYTTAASYRYPRASIYKDALDGVADPTMEDPSSLPETHRGTSCFDQSVVANAFALPQFTEYFDNPDANEQGNIVILFIVGGMVGAFLAGCFSDRLGRLTVIGTGVAIFTVGATLLTAAVNIPMLYVGRLVSGIGCGAVANNTPLYLSEISPAHRRGRYTSLSNVMEDLGFALIAWVSFAFSYVAGQTSWRLIFACQYVGSVILMYGVYVLPSSPRWLALKDRGEDSLKVLANLHADGDESDPLVRFEAAQIHDTVQEEYALASKSSWLELLRPGPNLRRFALALVLPGIQQFTGINAITYYAPAIFESAGIKDFHSQILLNAGNTTLGTIVSLTALYTLDRFGRRRVLLAGISAMTCLWLMIGLLLKFYPATATTAAVPHGFIVLFIWLFYSVYVASWGPCGWWVPMEVLPTNLRAKGAAVSVALTFLYNLCVSKTTPLLFVAIEYRTYFYYAGEFSPSATLITLFFLPETQGLTLEELDELFVTAPYIVWFGKYRVNTAAIIEKRVEYRKGEKAEGASHFETVETVG</sequence>
<evidence type="ECO:0000313" key="11">
    <source>
        <dbReference type="EMBL" id="PWI68295.1"/>
    </source>
</evidence>
<evidence type="ECO:0000256" key="2">
    <source>
        <dbReference type="ARBA" id="ARBA00010992"/>
    </source>
</evidence>
<dbReference type="InterPro" id="IPR036259">
    <property type="entry name" value="MFS_trans_sf"/>
</dbReference>
<comment type="caution">
    <text evidence="11">The sequence shown here is derived from an EMBL/GenBank/DDBJ whole genome shotgun (WGS) entry which is preliminary data.</text>
</comment>
<dbReference type="PANTHER" id="PTHR48022">
    <property type="entry name" value="PLASTIDIC GLUCOSE TRANSPORTER 4"/>
    <property type="match status" value="1"/>
</dbReference>
<feature type="transmembrane region" description="Helical" evidence="9">
    <location>
        <begin position="294"/>
        <end position="313"/>
    </location>
</feature>
<dbReference type="GO" id="GO:0016020">
    <property type="term" value="C:membrane"/>
    <property type="evidence" value="ECO:0007669"/>
    <property type="project" value="UniProtKB-SubCell"/>
</dbReference>
<proteinExistence type="inferred from homology"/>
<dbReference type="Pfam" id="PF00083">
    <property type="entry name" value="Sugar_tr"/>
    <property type="match status" value="1"/>
</dbReference>
<dbReference type="Gene3D" id="1.20.1250.20">
    <property type="entry name" value="MFS general substrate transporter like domains"/>
    <property type="match status" value="1"/>
</dbReference>
<evidence type="ECO:0000256" key="1">
    <source>
        <dbReference type="ARBA" id="ARBA00004141"/>
    </source>
</evidence>
<dbReference type="SUPFAM" id="SSF103473">
    <property type="entry name" value="MFS general substrate transporter"/>
    <property type="match status" value="1"/>
</dbReference>
<dbReference type="PROSITE" id="PS50850">
    <property type="entry name" value="MFS"/>
    <property type="match status" value="1"/>
</dbReference>
<evidence type="ECO:0000256" key="4">
    <source>
        <dbReference type="ARBA" id="ARBA00022692"/>
    </source>
</evidence>
<feature type="transmembrane region" description="Helical" evidence="9">
    <location>
        <begin position="417"/>
        <end position="439"/>
    </location>
</feature>
<evidence type="ECO:0000256" key="7">
    <source>
        <dbReference type="RuleBase" id="RU003346"/>
    </source>
</evidence>
<feature type="transmembrane region" description="Helical" evidence="9">
    <location>
        <begin position="484"/>
        <end position="509"/>
    </location>
</feature>
<comment type="subcellular location">
    <subcellularLocation>
        <location evidence="1">Membrane</location>
        <topology evidence="1">Multi-pass membrane protein</topology>
    </subcellularLocation>
</comment>
<evidence type="ECO:0000256" key="8">
    <source>
        <dbReference type="SAM" id="MobiDB-lite"/>
    </source>
</evidence>
<feature type="region of interest" description="Disordered" evidence="8">
    <location>
        <begin position="31"/>
        <end position="51"/>
    </location>
</feature>
<feature type="transmembrane region" description="Helical" evidence="9">
    <location>
        <begin position="201"/>
        <end position="222"/>
    </location>
</feature>
<evidence type="ECO:0000256" key="5">
    <source>
        <dbReference type="ARBA" id="ARBA00022989"/>
    </source>
</evidence>
<keyword evidence="6 9" id="KW-0472">Membrane</keyword>
<feature type="transmembrane region" description="Helical" evidence="9">
    <location>
        <begin position="451"/>
        <end position="472"/>
    </location>
</feature>
<dbReference type="EMBL" id="LCWV01000015">
    <property type="protein sequence ID" value="PWI68295.1"/>
    <property type="molecule type" value="Genomic_DNA"/>
</dbReference>
<feature type="transmembrane region" description="Helical" evidence="9">
    <location>
        <begin position="270"/>
        <end position="288"/>
    </location>
</feature>
<dbReference type="PROSITE" id="PS00216">
    <property type="entry name" value="SUGAR_TRANSPORT_1"/>
    <property type="match status" value="1"/>
</dbReference>
<feature type="domain" description="Major facilitator superfamily (MFS) profile" evidence="10">
    <location>
        <begin position="134"/>
        <end position="575"/>
    </location>
</feature>
<dbReference type="InterPro" id="IPR005828">
    <property type="entry name" value="MFS_sugar_transport-like"/>
</dbReference>